<dbReference type="EMBL" id="PUHZ01000021">
    <property type="protein sequence ID" value="PQO44088.1"/>
    <property type="molecule type" value="Genomic_DNA"/>
</dbReference>
<reference evidence="2 3" key="1">
    <citation type="submission" date="2018-02" db="EMBL/GenBank/DDBJ databases">
        <title>Comparative genomes isolates from brazilian mangrove.</title>
        <authorList>
            <person name="Araujo J.E."/>
            <person name="Taketani R.G."/>
            <person name="Silva M.C.P."/>
            <person name="Loureco M.V."/>
            <person name="Andreote F.D."/>
        </authorList>
    </citation>
    <scope>NUCLEOTIDE SEQUENCE [LARGE SCALE GENOMIC DNA]</scope>
    <source>
        <strain evidence="2 3">Nap-Phe MGV</strain>
    </source>
</reference>
<dbReference type="InterPro" id="IPR025334">
    <property type="entry name" value="DUF4240"/>
</dbReference>
<name>A0A2S8GI22_9BACT</name>
<evidence type="ECO:0000259" key="1">
    <source>
        <dbReference type="Pfam" id="PF14024"/>
    </source>
</evidence>
<dbReference type="Proteomes" id="UP000237819">
    <property type="component" value="Unassembled WGS sequence"/>
</dbReference>
<comment type="caution">
    <text evidence="2">The sequence shown here is derived from an EMBL/GenBank/DDBJ whole genome shotgun (WGS) entry which is preliminary data.</text>
</comment>
<feature type="domain" description="DUF4240" evidence="1">
    <location>
        <begin position="1"/>
        <end position="122"/>
    </location>
</feature>
<organism evidence="2 3">
    <name type="scientific">Blastopirellula marina</name>
    <dbReference type="NCBI Taxonomy" id="124"/>
    <lineage>
        <taxon>Bacteria</taxon>
        <taxon>Pseudomonadati</taxon>
        <taxon>Planctomycetota</taxon>
        <taxon>Planctomycetia</taxon>
        <taxon>Pirellulales</taxon>
        <taxon>Pirellulaceae</taxon>
        <taxon>Blastopirellula</taxon>
    </lineage>
</organism>
<evidence type="ECO:0000313" key="2">
    <source>
        <dbReference type="EMBL" id="PQO44088.1"/>
    </source>
</evidence>
<sequence length="289" mass="32831">MTRAEFWKLIDRMKKRSGEDLEELTSLLSESLRTLPATEILDFAQHYAATRSEANTRLVWEAALVIGCGDSDDGYADFLSWVPLQGKKMFERILADPDCLADYQPEADMIENWYCEYAFELAAAYQEVAGEPLPDIPCNAFLFSGPSSSKKKLAATFPRLTERVQAAKADGGTGRVDLGPNGMMGVTLVSVTAEENGAIARFVFDNGVELRVRDYWEFYSQRYQIERKTASYEDHPMVGQRIVYDNSAFPKHIFVWFENARRLQIFSGRVGASQYDYEFEAYLHGQRVN</sequence>
<dbReference type="AlphaFoldDB" id="A0A2S8GI22"/>
<dbReference type="OrthoDB" id="6200718at2"/>
<dbReference type="Pfam" id="PF14024">
    <property type="entry name" value="DUF4240"/>
    <property type="match status" value="1"/>
</dbReference>
<proteinExistence type="predicted"/>
<gene>
    <name evidence="2" type="ORF">C5Y93_21365</name>
</gene>
<protein>
    <recommendedName>
        <fullName evidence="1">DUF4240 domain-containing protein</fullName>
    </recommendedName>
</protein>
<accession>A0A2S8GI22</accession>
<evidence type="ECO:0000313" key="3">
    <source>
        <dbReference type="Proteomes" id="UP000237819"/>
    </source>
</evidence>
<dbReference type="RefSeq" id="WP_105337487.1">
    <property type="nucleotide sequence ID" value="NZ_PUHZ01000021.1"/>
</dbReference>